<dbReference type="AlphaFoldDB" id="A0A147KBG1"/>
<evidence type="ECO:0000313" key="2">
    <source>
        <dbReference type="EMBL" id="KUP08498.1"/>
    </source>
</evidence>
<keyword evidence="3" id="KW-1185">Reference proteome</keyword>
<dbReference type="PATRIC" id="fig|1150625.3.peg.518"/>
<dbReference type="EMBL" id="LDYG01000010">
    <property type="protein sequence ID" value="KUP08498.1"/>
    <property type="molecule type" value="Genomic_DNA"/>
</dbReference>
<organism evidence="2 3">
    <name type="scientific">Bacillus coahuilensis p1.1.43</name>
    <dbReference type="NCBI Taxonomy" id="1150625"/>
    <lineage>
        <taxon>Bacteria</taxon>
        <taxon>Bacillati</taxon>
        <taxon>Bacillota</taxon>
        <taxon>Bacilli</taxon>
        <taxon>Bacillales</taxon>
        <taxon>Bacillaceae</taxon>
        <taxon>Bacillus</taxon>
    </lineage>
</organism>
<proteinExistence type="predicted"/>
<dbReference type="RefSeq" id="WP_059350243.1">
    <property type="nucleotide sequence ID" value="NZ_LDYG01000010.1"/>
</dbReference>
<comment type="caution">
    <text evidence="2">The sequence shown here is derived from an EMBL/GenBank/DDBJ whole genome shotgun (WGS) entry which is preliminary data.</text>
</comment>
<dbReference type="PROSITE" id="PS50112">
    <property type="entry name" value="PAS"/>
    <property type="match status" value="1"/>
</dbReference>
<dbReference type="Pfam" id="PF08447">
    <property type="entry name" value="PAS_3"/>
    <property type="match status" value="1"/>
</dbReference>
<dbReference type="InterPro" id="IPR035965">
    <property type="entry name" value="PAS-like_dom_sf"/>
</dbReference>
<accession>A0A147KBG1</accession>
<dbReference type="CDD" id="cd00130">
    <property type="entry name" value="PAS"/>
    <property type="match status" value="1"/>
</dbReference>
<dbReference type="NCBIfam" id="TIGR00229">
    <property type="entry name" value="sensory_box"/>
    <property type="match status" value="1"/>
</dbReference>
<dbReference type="STRING" id="1150625.Q75_02430"/>
<protein>
    <recommendedName>
        <fullName evidence="1">PAS domain-containing protein</fullName>
    </recommendedName>
</protein>
<dbReference type="Proteomes" id="UP000074108">
    <property type="component" value="Unassembled WGS sequence"/>
</dbReference>
<sequence length="208" mass="24007">MSSHLADRKVAIFTLFQHIEHDQVFEIVDYLPDAIQLMDTDRIYFPNKAARQLLDCNEKEKLIGVTLSKILHHSSSSPHTTPSFLNSYVSYAQYHEKTLELCYYPLRILDQYDILVLQEVVKGNTTDWIPIEYITDIITRSGPNGDVNYISHSIKDLLGYDSYDLLQHGFSYVVHPDDLKTITKEGTERILLGEKQISLQFRVQNKDG</sequence>
<gene>
    <name evidence="2" type="ORF">Q75_02430</name>
</gene>
<evidence type="ECO:0000259" key="1">
    <source>
        <dbReference type="PROSITE" id="PS50112"/>
    </source>
</evidence>
<dbReference type="SUPFAM" id="SSF55785">
    <property type="entry name" value="PYP-like sensor domain (PAS domain)"/>
    <property type="match status" value="1"/>
</dbReference>
<dbReference type="InterPro" id="IPR000014">
    <property type="entry name" value="PAS"/>
</dbReference>
<feature type="domain" description="PAS" evidence="1">
    <location>
        <begin position="131"/>
        <end position="194"/>
    </location>
</feature>
<name>A0A147KBG1_9BACI</name>
<dbReference type="Gene3D" id="3.30.450.20">
    <property type="entry name" value="PAS domain"/>
    <property type="match status" value="1"/>
</dbReference>
<reference evidence="2 3" key="1">
    <citation type="journal article" date="2016" name="Front. Microbiol.">
        <title>Microevolution Analysis of Bacillus coahuilensis Unveils Differences in Phosphorus Acquisition Strategies and Their Regulation.</title>
        <authorList>
            <person name="Gomez-Lunar Z."/>
            <person name="Hernandez-Gonzalez I."/>
            <person name="Rodriguez-Torres M.D."/>
            <person name="Souza V."/>
            <person name="Olmedo-Alvarez G."/>
        </authorList>
    </citation>
    <scope>NUCLEOTIDE SEQUENCE [LARGE SCALE GENOMIC DNA]</scope>
    <source>
        <strain evidence="3">p1.1.43</strain>
    </source>
</reference>
<dbReference type="InterPro" id="IPR013655">
    <property type="entry name" value="PAS_fold_3"/>
</dbReference>
<evidence type="ECO:0000313" key="3">
    <source>
        <dbReference type="Proteomes" id="UP000074108"/>
    </source>
</evidence>